<comment type="caution">
    <text evidence="1">The sequence shown here is derived from an EMBL/GenBank/DDBJ whole genome shotgun (WGS) entry which is preliminary data.</text>
</comment>
<evidence type="ECO:0008006" key="3">
    <source>
        <dbReference type="Google" id="ProtNLM"/>
    </source>
</evidence>
<dbReference type="EMBL" id="LHYE01000054">
    <property type="protein sequence ID" value="KXB06180.1"/>
    <property type="molecule type" value="Genomic_DNA"/>
</dbReference>
<sequence>MSVFVFDSDGLIKLQKAGVLDMLAESHECLVPGKVYGESVERGKSELYEDAFELGETIEEHMRVVEAEDPESEKTPAKESLGSGELSAYGVHLQEGSDALISDDRAFLNFLESKGIPFITPANVIVEMKNQGQIPRDRAVEALGRMEKYIRNEVYEKSIEEVRK</sequence>
<dbReference type="Proteomes" id="UP000070263">
    <property type="component" value="Unassembled WGS sequence"/>
</dbReference>
<name>A0A133VID9_9EURY</name>
<accession>A0A133VID9</accession>
<reference evidence="1 2" key="1">
    <citation type="journal article" date="2016" name="Sci. Rep.">
        <title>Metabolic traits of an uncultured archaeal lineage -MSBL1- from brine pools of the Red Sea.</title>
        <authorList>
            <person name="Mwirichia R."/>
            <person name="Alam I."/>
            <person name="Rashid M."/>
            <person name="Vinu M."/>
            <person name="Ba-Alawi W."/>
            <person name="Anthony Kamau A."/>
            <person name="Kamanda Ngugi D."/>
            <person name="Goker M."/>
            <person name="Klenk H.P."/>
            <person name="Bajic V."/>
            <person name="Stingl U."/>
        </authorList>
    </citation>
    <scope>NUCLEOTIDE SEQUENCE [LARGE SCALE GENOMIC DNA]</scope>
    <source>
        <strain evidence="1">SCGC-AAA382A20</strain>
    </source>
</reference>
<protein>
    <recommendedName>
        <fullName evidence="3">PIN domain-containing protein</fullName>
    </recommendedName>
</protein>
<gene>
    <name evidence="1" type="ORF">AKJ51_04065</name>
</gene>
<evidence type="ECO:0000313" key="1">
    <source>
        <dbReference type="EMBL" id="KXB06180.1"/>
    </source>
</evidence>
<proteinExistence type="predicted"/>
<keyword evidence="2" id="KW-1185">Reference proteome</keyword>
<organism evidence="1 2">
    <name type="scientific">candidate division MSBL1 archaeon SCGC-AAA382A20</name>
    <dbReference type="NCBI Taxonomy" id="1698280"/>
    <lineage>
        <taxon>Archaea</taxon>
        <taxon>Methanobacteriati</taxon>
        <taxon>Methanobacteriota</taxon>
        <taxon>candidate division MSBL1</taxon>
    </lineage>
</organism>
<dbReference type="Pfam" id="PF11848">
    <property type="entry name" value="DUF3368"/>
    <property type="match status" value="1"/>
</dbReference>
<dbReference type="AlphaFoldDB" id="A0A133VID9"/>
<evidence type="ECO:0000313" key="2">
    <source>
        <dbReference type="Proteomes" id="UP000070263"/>
    </source>
</evidence>
<dbReference type="InterPro" id="IPR021799">
    <property type="entry name" value="PIN-like_prokaryotic"/>
</dbReference>